<dbReference type="NCBIfam" id="TIGR01353">
    <property type="entry name" value="dGTP_triPase"/>
    <property type="match status" value="1"/>
</dbReference>
<dbReference type="EMBL" id="BAAFSF010000001">
    <property type="protein sequence ID" value="GAB1251199.1"/>
    <property type="molecule type" value="Genomic_DNA"/>
</dbReference>
<dbReference type="SMART" id="SM00471">
    <property type="entry name" value="HDc"/>
    <property type="match status" value="1"/>
</dbReference>
<dbReference type="InterPro" id="IPR026875">
    <property type="entry name" value="PHydrolase_assoc_dom"/>
</dbReference>
<dbReference type="SUPFAM" id="SSF109604">
    <property type="entry name" value="HD-domain/PDEase-like"/>
    <property type="match status" value="1"/>
</dbReference>
<sequence length="448" mass="51031">MEWQQLICDKRLGKTEQERTPQDTPRGFGRRSEFERDYDRLVFSAPFRRLQNKAQIFPLPGNVFVHNRLTHTLEVSCVGRSLGNLVGDALCKKYKSLPFSSGDLAAIVSAACLAHDLGNPPFGHSGERAISAYFREGEGQKWEQQVRKEKSRWEDFTVFDGNANTFRLLTHRFVGRKPGGFGLSYSTLAAIVKYPYPSTVQLKQGKFGFFAAEEETYIELATQLGLTCIDAKKKIYVRHPLVYLVEAADDICYEIMDLEDAYKLRILSLQEVKELLLAFFDSKEVDRLSQRARDITDANEQVAYLRSKVINVLIAHCAASFVEHEEEILKGVFEGSLIDHCPSRTLNAYRGAEKIARSRIYSARDVVDVELAGHRIFSEIIERTMYALEHPDNAYSRTYLTRVSSQYDQHVEGTYGKILTTLDYISGMTDLYALELYRKITGMSLPHV</sequence>
<evidence type="ECO:0000313" key="3">
    <source>
        <dbReference type="EMBL" id="GAB1251199.1"/>
    </source>
</evidence>
<dbReference type="PANTHER" id="PTHR11373:SF32">
    <property type="entry name" value="DEOXYGUANOSINETRIPHOSPHATE TRIPHOSPHOHYDROLASE"/>
    <property type="match status" value="1"/>
</dbReference>
<dbReference type="Gene3D" id="1.10.3550.10">
    <property type="entry name" value="eoxyguanosinetriphosphate triphosphohydrolase domain-like"/>
    <property type="match status" value="1"/>
</dbReference>
<accession>A0ABQ0E0G5</accession>
<gene>
    <name evidence="3" type="ORF">Tsumi_03030</name>
</gene>
<keyword evidence="4" id="KW-1185">Reference proteome</keyword>
<feature type="domain" description="HD/PDEase" evidence="2">
    <location>
        <begin position="64"/>
        <end position="263"/>
    </location>
</feature>
<dbReference type="InterPro" id="IPR027432">
    <property type="entry name" value="dGTP_triphosphohydrolase_C"/>
</dbReference>
<dbReference type="InterPro" id="IPR006261">
    <property type="entry name" value="dGTPase"/>
</dbReference>
<proteinExistence type="predicted"/>
<evidence type="ECO:0000259" key="2">
    <source>
        <dbReference type="SMART" id="SM00471"/>
    </source>
</evidence>
<dbReference type="Gene3D" id="1.10.3210.10">
    <property type="entry name" value="Hypothetical protein af1432"/>
    <property type="match status" value="1"/>
</dbReference>
<dbReference type="Proteomes" id="UP001628220">
    <property type="component" value="Unassembled WGS sequence"/>
</dbReference>
<dbReference type="Gene3D" id="1.10.3410.10">
    <property type="entry name" value="putative deoxyguanosinetriphosphate triphosphohydrolase like domain"/>
    <property type="match status" value="1"/>
</dbReference>
<dbReference type="PANTHER" id="PTHR11373">
    <property type="entry name" value="DEOXYNUCLEOSIDE TRIPHOSPHATE TRIPHOSPHOHYDROLASE"/>
    <property type="match status" value="1"/>
</dbReference>
<protein>
    <submittedName>
        <fullName evidence="3">Deoxyguanosinetriphosphate triphosphohydrolase</fullName>
    </submittedName>
</protein>
<dbReference type="RefSeq" id="WP_411915012.1">
    <property type="nucleotide sequence ID" value="NZ_BAAFSF010000001.1"/>
</dbReference>
<evidence type="ECO:0000256" key="1">
    <source>
        <dbReference type="ARBA" id="ARBA00022801"/>
    </source>
</evidence>
<evidence type="ECO:0000313" key="4">
    <source>
        <dbReference type="Proteomes" id="UP001628220"/>
    </source>
</evidence>
<keyword evidence="1" id="KW-0378">Hydrolase</keyword>
<dbReference type="InterPro" id="IPR050135">
    <property type="entry name" value="dGTPase-like"/>
</dbReference>
<dbReference type="InterPro" id="IPR023293">
    <property type="entry name" value="dGTP_triP_hydro_central_sf"/>
</dbReference>
<dbReference type="InterPro" id="IPR006674">
    <property type="entry name" value="HD_domain"/>
</dbReference>
<reference evidence="3 4" key="1">
    <citation type="journal article" date="2025" name="Int. J. Syst. Evol. Microbiol.">
        <title>Desulfovibrio falkowii sp. nov., Porphyromonas miyakawae sp. nov., Mediterraneibacter flintii sp. nov. and Owariibacterium komagatae gen. nov., sp. nov., isolated from human faeces.</title>
        <authorList>
            <person name="Hamaguchi T."/>
            <person name="Ohara M."/>
            <person name="Hisatomi A."/>
            <person name="Sekiguchi K."/>
            <person name="Takeda J.I."/>
            <person name="Ueyama J."/>
            <person name="Ito M."/>
            <person name="Nishiwaki H."/>
            <person name="Ogi T."/>
            <person name="Hirayama M."/>
            <person name="Ohkuma M."/>
            <person name="Sakamoto M."/>
            <person name="Ohno K."/>
        </authorList>
    </citation>
    <scope>NUCLEOTIDE SEQUENCE [LARGE SCALE GENOMIC DNA]</scope>
    <source>
        <strain evidence="3 4">13CB11C</strain>
    </source>
</reference>
<name>A0ABQ0E0G5_9PORP</name>
<dbReference type="Pfam" id="PF13286">
    <property type="entry name" value="HD_assoc"/>
    <property type="match status" value="1"/>
</dbReference>
<dbReference type="Pfam" id="PF01966">
    <property type="entry name" value="HD"/>
    <property type="match status" value="1"/>
</dbReference>
<dbReference type="InterPro" id="IPR003607">
    <property type="entry name" value="HD/PDEase_dom"/>
</dbReference>
<comment type="caution">
    <text evidence="3">The sequence shown here is derived from an EMBL/GenBank/DDBJ whole genome shotgun (WGS) entry which is preliminary data.</text>
</comment>
<organism evidence="3 4">
    <name type="scientific">Porphyromonas miyakawae</name>
    <dbReference type="NCBI Taxonomy" id="3137470"/>
    <lineage>
        <taxon>Bacteria</taxon>
        <taxon>Pseudomonadati</taxon>
        <taxon>Bacteroidota</taxon>
        <taxon>Bacteroidia</taxon>
        <taxon>Bacteroidales</taxon>
        <taxon>Porphyromonadaceae</taxon>
        <taxon>Porphyromonas</taxon>
    </lineage>
</organism>